<dbReference type="EMBL" id="KY780159">
    <property type="protein sequence ID" value="ARM37816.1"/>
    <property type="molecule type" value="Genomic_DNA"/>
</dbReference>
<dbReference type="Proteomes" id="UP000224527">
    <property type="component" value="Segment"/>
</dbReference>
<sequence length="84" mass="9957">MNKQKDLVKLLGDVISNRGTDIHLMNKLIDIGFEDNNKAMDLVLHFFNEAVIHQNPRLWARNFLHYEIEPRLGGRRYGRRRKAK</sequence>
<proteinExistence type="predicted"/>
<organismHost>
    <name type="scientific">Sulfolobus</name>
    <dbReference type="NCBI Taxonomy" id="2284"/>
</organismHost>
<dbReference type="GeneID" id="37273752"/>
<evidence type="ECO:0000313" key="2">
    <source>
        <dbReference type="Proteomes" id="UP000224527"/>
    </source>
</evidence>
<organism evidence="1">
    <name type="scientific">Sulfolobus polyhedral virus 1</name>
    <name type="common">SPV1</name>
    <dbReference type="NCBI Taxonomy" id="1982658"/>
    <lineage>
        <taxon>Viruses</taxon>
        <taxon>Viruses incertae sedis</taxon>
        <taxon>Portogloboviridae</taxon>
        <taxon>Alphaportoglobovirus</taxon>
        <taxon>Alphaportoglobovirus beppuense</taxon>
        <taxon>Sulfolobus alphaportoglobovirus 1</taxon>
    </lineage>
</organism>
<name>A0A1W6I178_SPV1</name>
<dbReference type="RefSeq" id="YP_009497881.1">
    <property type="nucleotide sequence ID" value="NC_038017.1"/>
</dbReference>
<evidence type="ECO:0000313" key="1">
    <source>
        <dbReference type="EMBL" id="ARM37816.1"/>
    </source>
</evidence>
<dbReference type="KEGG" id="vg:37273752"/>
<protein>
    <submittedName>
        <fullName evidence="1">Uncharacterized protein</fullName>
    </submittedName>
</protein>
<accession>A0A1W6I178</accession>
<keyword evidence="2" id="KW-1185">Reference proteome</keyword>
<reference evidence="1" key="1">
    <citation type="journal article" date="2017" name="J. Virol.">
        <title>A novel type of polyhedral viruses infecting hyperthermophilic archaea.</title>
        <authorList>
            <person name="Liu Y."/>
            <person name="Ishino S."/>
            <person name="Ishino Y."/>
            <person name="Pehau-Arnaudet G."/>
            <person name="Krupovic M."/>
            <person name="Prangishvili D."/>
        </authorList>
    </citation>
    <scope>NUCLEOTIDE SEQUENCE [LARGE SCALE GENOMIC DNA]</scope>
    <source>
        <strain evidence="1">S14</strain>
    </source>
</reference>